<feature type="signal peptide" evidence="3">
    <location>
        <begin position="1"/>
        <end position="38"/>
    </location>
</feature>
<evidence type="ECO:0000256" key="2">
    <source>
        <dbReference type="SAM" id="Phobius"/>
    </source>
</evidence>
<feature type="domain" description="DUF5979" evidence="5">
    <location>
        <begin position="2247"/>
        <end position="2352"/>
    </location>
</feature>
<feature type="region of interest" description="Disordered" evidence="1">
    <location>
        <begin position="2965"/>
        <end position="3013"/>
    </location>
</feature>
<dbReference type="OrthoDB" id="3751233at2"/>
<feature type="domain" description="DUF5979" evidence="5">
    <location>
        <begin position="2357"/>
        <end position="2446"/>
    </location>
</feature>
<dbReference type="RefSeq" id="WP_118767002.1">
    <property type="nucleotide sequence ID" value="NZ_QWKP01000183.1"/>
</dbReference>
<keyword evidence="3" id="KW-0732">Signal</keyword>
<dbReference type="Pfam" id="PF01345">
    <property type="entry name" value="DUF11"/>
    <property type="match status" value="2"/>
</dbReference>
<evidence type="ECO:0000256" key="1">
    <source>
        <dbReference type="SAM" id="MobiDB-lite"/>
    </source>
</evidence>
<reference evidence="6 7" key="1">
    <citation type="submission" date="2018-08" db="EMBL/GenBank/DDBJ databases">
        <title>Cellulomonas rhizosphaerae sp. nov., a novel actinomycete isolated from soil.</title>
        <authorList>
            <person name="Tian Y."/>
        </authorList>
    </citation>
    <scope>NUCLEOTIDE SEQUENCE [LARGE SCALE GENOMIC DNA]</scope>
    <source>
        <strain evidence="6 7">NEAU-TCZ24</strain>
    </source>
</reference>
<evidence type="ECO:0000313" key="7">
    <source>
        <dbReference type="Proteomes" id="UP000283374"/>
    </source>
</evidence>
<organism evidence="6 7">
    <name type="scientific">Cellulomonas rhizosphaerae</name>
    <dbReference type="NCBI Taxonomy" id="2293719"/>
    <lineage>
        <taxon>Bacteria</taxon>
        <taxon>Bacillati</taxon>
        <taxon>Actinomycetota</taxon>
        <taxon>Actinomycetes</taxon>
        <taxon>Micrococcales</taxon>
        <taxon>Cellulomonadaceae</taxon>
        <taxon>Cellulomonas</taxon>
    </lineage>
</organism>
<keyword evidence="7" id="KW-1185">Reference proteome</keyword>
<comment type="caution">
    <text evidence="6">The sequence shown here is derived from an EMBL/GenBank/DDBJ whole genome shotgun (WGS) entry which is preliminary data.</text>
</comment>
<dbReference type="InterPro" id="IPR026466">
    <property type="entry name" value="Fim_isopep_form_D2_dom"/>
</dbReference>
<evidence type="ECO:0000256" key="3">
    <source>
        <dbReference type="SAM" id="SignalP"/>
    </source>
</evidence>
<dbReference type="InterPro" id="IPR047589">
    <property type="entry name" value="DUF11_rpt"/>
</dbReference>
<protein>
    <submittedName>
        <fullName evidence="6">DUF11 domain-containing protein</fullName>
    </submittedName>
</protein>
<keyword evidence="2" id="KW-0472">Membrane</keyword>
<feature type="chain" id="PRO_5019131808" evidence="3">
    <location>
        <begin position="39"/>
        <end position="3045"/>
    </location>
</feature>
<keyword evidence="2" id="KW-0812">Transmembrane</keyword>
<feature type="domain" description="DUF5979" evidence="5">
    <location>
        <begin position="2021"/>
        <end position="2139"/>
    </location>
</feature>
<feature type="domain" description="DUF5979" evidence="5">
    <location>
        <begin position="1876"/>
        <end position="2017"/>
    </location>
</feature>
<dbReference type="Gene3D" id="2.60.40.1140">
    <property type="entry name" value="Collagen-binding surface protein Cna, B-type domain"/>
    <property type="match status" value="1"/>
</dbReference>
<evidence type="ECO:0000313" key="6">
    <source>
        <dbReference type="EMBL" id="RHA41607.1"/>
    </source>
</evidence>
<feature type="domain" description="DUF11" evidence="4">
    <location>
        <begin position="2569"/>
        <end position="2699"/>
    </location>
</feature>
<sequence>MRSATFFSTWMRAAGRGVAALTAAVLVLTVAPVGTAVAADDADSSTITVAKTVNDVKSVRVTAGTTVSYALVLSCSSLTDVCTDATLKDTVPAPLVLNPGSVQVTGGASSTYQVTTSGNALTVKFVKPALGGKVGMEDGAQYTIRYSATLPAGTLADDDNASLVNTASLTATNALISPVTDTATVIPTIPTTLASTVTKSVSPTQLPAVRDSAVTYTLGGANSSNRSVDTLVIQDPATGVTPTAFAYVALTGITTLTPPTGANRVQLDWLDAAGTWHTGSPVAIPSNPNALLTGITASAVKGTRFTFSVQGGMLPVSASPASIVLATTTNATAGDVTHNTTVTNTAGSHVVVGATTSPDVTKPANLLLVPANLGPVVQKAFGVPSLLAGASTVATVKVSNGDYPITTMRLAEPQAGHRDLAEQGLTFAGFVAADVEWPVGATHASITYAYDTGAPTTAGTSARDTLPAPAAGRTVAGFDVTFTGPMAADEYAVVPFTVTAQAADSGDVTETNWAAGTVETSTGQIGSDEDSADLTRRALRVATTLTKTFSPATTYDVPGTGTVVQLESTVKRDQPVGSGSTVGAQSLVVSDPQDPTATPDAFWNVYDLRSIAPTDVPAGSSLTVEYWDGTAWHTFGAGAAAGVGVQGPTRWSYTVPAGVRPDVEGIRFTFTPTTAAALLQPGYTVVPALGVALRGTARDGGATTVTADTDVTNTARTTATNTNASPATGTAVDDAVVTLRPSAGSPGPDLVDKLWRDSTGAYVQTGAQVVARSGDTATARLAWSTAGLSFAQVSVADPATATPGVTTGTVYDAFDLVRIAPITSATDARMTFDKVSEVWRYSAATQAWVNITTAACAAGCDGVFGGYTLSAAEQLDTLAVRLVFVESPTRAARATGALDPAVGTGVAATTGRRPIDLEFRVRDTLRSDPSQAVLGSTHPLTYNSGEKGVVSNDVRVVGTLPGGGTFDATDGASITVSDSPLNVNVTKAWAYGPLGVPQTGTDPELYPIAVATIIATNQTVSRVDELVVADPDPTAATADPFTYLDLYEITNVTVPAGTTAGASTVRVRYRDPATTAVTTESYTIAAAKALTPTQLRNAVGIEVRHPGRIDANATTTLTLAYQLRSSDRYTGAALPTPAVGASRLATNTVLATVLDAGGLASQSGSATDDAAADIAIVAPSYAVTASKTITPDTTNEDTGTKVATVTLGGQLTALSSVRTRQMVYTDISPTFWNAYGFTSLSRVTLVSPVSRFRVDALVGVDYAVDPDTHAISVTCAGDVDLTACWRTGTWTTATPGVATTAVLPTGVTAAQVRGLRYALDKNGAAWQRPNNPNQTVTFTATRRATLLTGGPVPSTRPSFRKAPGESQLGVTTNTVTVDATGAWNDGAAPWTSSATATDTIKVTHTTNAVAITKSPTGAVSPGGDVPYQIAIRNAGSWAMTGVHATDVVEQDADGPLLTIPVREPLDTTPIFTFVLTNAAGATQTAPAVTVDTSTYEDDGTIGFSLPAAYALPVGYTLTITANLEVRADLPSGFTIANSASVTSDRIFDTCTFTANMATRPSTTAVTTCTSTTSVYTLPASPVRVVKGVKGVGAGLPTAAPGDANYDDLGVLAYSGAPSTAYCENPNTAFEGYYRTPCIPITRPGGTEQWKTWLTNTGNVPGTVASAIDVLPAVDDRGVIIDQARSSRWAPVFTGHVAATFTDVNGAPLTYDAADGVSLVVQYSTAVPVTVCNRIDILNTTRPGGATAADLNPTSFPGETSACLAGGANDVNARTWHVYDESMSAADKAKIKALKYVLTYSQPTRVKGLLPGQTLAVTYRSTTAAFPSRAETADRDSIAWNSVAAGAQGVATDGSKIVTPVTEVRKTGIAMATGRLDLRKLVEGGDSFSALLPSSYAFTLTCTSLGQDVPLRGVPVGSTIPDLSKVTVPADGTVIAYNNGIVDGATGHNAWSAVNLPAYATCSATEDPSQGAEVSYSPSSVVAHRDFATRTDVADPAATDGSAGAATIGRITATNTYAEAGFSVRKLVDASGAQDADGDAIAYPGPYGFVATCSFLGHDVLDATFTLAPGDDPQEFTALPAGSTCPVTETSVPTGANASSVVTQGGVDGFPSAGPTASFTLTADDADGTATTQVAVTNTFAVGAVAITKVVDGLGSDDWGNEQFEVELECTLAGASPATVFHATHALSKASPSWTVENLASGASCTVTETAFGAATEHEVDPGTFVVGDDESDPTPVTVTNTFGTGSLRVTKELAGEPAASLTPATTDTYTVSLACTRDVDGTEKAITVPGGATRTITGAGSATYSGLPSGAQCTVTETGLGHAQSHALDPADGVVTIDEADTVEVVVTNTFENGQIAVRKDVTGVRSDLAPATFDATVTCSWHGADVALPDGGAVVLTDGDETVIDDVPLGSMCSVSEAGGTGATSVSYGTGDDSDASATPVDVEVGDGSDLLAIRNAYDAAALTIRKVVDASSKVADDLVYSFTLACSYDGKPLAVDSADAAFDLLANGSRTVEDLPIGTECEVTETGTHGALVGYRVGTSTVLGSDGTVTVPADGETLTVENAFSALELTKDVAQATVQGGDDVDYTLTVANTGPAATSDVRLHDELPAAIGLVSVDAPAPWECTTTKPADRDVVDCVYAAGSSLEPGTSAPVVAVHARVADDVAVDEIVNDASVRWTDTGSPQDDPPVREDDDDATVLVKWIDAAVSSACVADAPWLSYDIDPRNVDMSTHPVTISWFADADHDGVPDGDAIRVDTIPAGGALTGKMLWPGAAVDADGIGIAWPGWRQVRVGETPTWENQIVDETLPEYGLRAGALVRIDVNPTLTVQQTFPDDTPLCEVARTPDLEITKTASVATADRGDRISYALDVRNTGLGATNDVVVTDRMPATLKVLSVKGAKPADDTTPPWTCEVTDRADDGGGGLVRCVLGGWLGRDQSAPTITVSARVLATAAGDVVNSATVTWTDPDAGGDVTSTDTDDATVTVPKADPPKVDNPPATDPTADPPPALSSTGADGIGRLALLAVLLLVLGAVAVRTRRRDEA</sequence>
<evidence type="ECO:0000259" key="4">
    <source>
        <dbReference type="Pfam" id="PF01345"/>
    </source>
</evidence>
<accession>A0A413RMB0</accession>
<feature type="domain" description="DUF5979" evidence="5">
    <location>
        <begin position="2144"/>
        <end position="2242"/>
    </location>
</feature>
<dbReference type="NCBIfam" id="TIGR04226">
    <property type="entry name" value="RrgB_K2N_iso_D2"/>
    <property type="match status" value="1"/>
</dbReference>
<dbReference type="PANTHER" id="PTHR34819">
    <property type="entry name" value="LARGE CYSTEINE-RICH PERIPLASMIC PROTEIN OMCB"/>
    <property type="match status" value="1"/>
</dbReference>
<name>A0A413RMB0_9CELL</name>
<dbReference type="EMBL" id="QWKP01000183">
    <property type="protein sequence ID" value="RHA41607.1"/>
    <property type="molecule type" value="Genomic_DNA"/>
</dbReference>
<dbReference type="Proteomes" id="UP000283374">
    <property type="component" value="Unassembled WGS sequence"/>
</dbReference>
<keyword evidence="2" id="KW-1133">Transmembrane helix</keyword>
<dbReference type="InterPro" id="IPR046022">
    <property type="entry name" value="DUF5979"/>
</dbReference>
<gene>
    <name evidence="6" type="ORF">D1825_08510</name>
</gene>
<evidence type="ECO:0000259" key="5">
    <source>
        <dbReference type="Pfam" id="PF19407"/>
    </source>
</evidence>
<proteinExistence type="predicted"/>
<feature type="compositionally biased region" description="Low complexity" evidence="1">
    <location>
        <begin position="2970"/>
        <end position="2987"/>
    </location>
</feature>
<dbReference type="PANTHER" id="PTHR34819:SF3">
    <property type="entry name" value="CELL SURFACE PROTEIN"/>
    <property type="match status" value="1"/>
</dbReference>
<dbReference type="NCBIfam" id="TIGR01451">
    <property type="entry name" value="B_ant_repeat"/>
    <property type="match status" value="2"/>
</dbReference>
<feature type="transmembrane region" description="Helical" evidence="2">
    <location>
        <begin position="3018"/>
        <end position="3037"/>
    </location>
</feature>
<dbReference type="InterPro" id="IPR001434">
    <property type="entry name" value="OmcB-like_DUF11"/>
</dbReference>
<dbReference type="InterPro" id="IPR051172">
    <property type="entry name" value="Chlamydia_OmcB"/>
</dbReference>
<dbReference type="Pfam" id="PF19407">
    <property type="entry name" value="DUF5979"/>
    <property type="match status" value="6"/>
</dbReference>
<feature type="domain" description="DUF11" evidence="4">
    <location>
        <begin position="2848"/>
        <end position="2977"/>
    </location>
</feature>
<dbReference type="Gene3D" id="2.60.40.740">
    <property type="match status" value="1"/>
</dbReference>
<feature type="domain" description="DUF5979" evidence="5">
    <location>
        <begin position="2464"/>
        <end position="2566"/>
    </location>
</feature>